<gene>
    <name evidence="1" type="ORF">GOQ30_04440</name>
</gene>
<dbReference type="InterPro" id="IPR032710">
    <property type="entry name" value="NTF2-like_dom_sf"/>
</dbReference>
<comment type="caution">
    <text evidence="1">The sequence shown here is derived from an EMBL/GenBank/DDBJ whole genome shotgun (WGS) entry which is preliminary data.</text>
</comment>
<proteinExistence type="predicted"/>
<dbReference type="Gene3D" id="3.10.450.50">
    <property type="match status" value="1"/>
</dbReference>
<name>A0A6I4IKH0_9FLAO</name>
<sequence>MKKLFFVFFIVANFIQAQDIEPKNVIENFFNEFHKKDTLALRATTHKDIVMQSVATTKEGNKVTTETFSNFLKSIKSLPENLVFEERILDYKVQSDGVLAHVWTPYEFYVNGNLSHKGTNSFSLVKEKEQWVIIHIIDTRIR</sequence>
<dbReference type="OrthoDB" id="117186at2"/>
<evidence type="ECO:0000313" key="2">
    <source>
        <dbReference type="Proteomes" id="UP000431264"/>
    </source>
</evidence>
<dbReference type="EMBL" id="WQLW01000002">
    <property type="protein sequence ID" value="MVO08412.1"/>
    <property type="molecule type" value="Genomic_DNA"/>
</dbReference>
<keyword evidence="2" id="KW-1185">Reference proteome</keyword>
<dbReference type="Proteomes" id="UP000431264">
    <property type="component" value="Unassembled WGS sequence"/>
</dbReference>
<accession>A0A6I4IKH0</accession>
<reference evidence="2" key="1">
    <citation type="submission" date="2019-05" db="EMBL/GenBank/DDBJ databases">
        <title>Flavobacterium profundi sp. nov., isolated from a deep-sea seamount.</title>
        <authorList>
            <person name="Zhang D.-C."/>
        </authorList>
    </citation>
    <scope>NUCLEOTIDE SEQUENCE [LARGE SCALE GENOMIC DNA]</scope>
    <source>
        <strain evidence="2">TP390</strain>
    </source>
</reference>
<dbReference type="SUPFAM" id="SSF54427">
    <property type="entry name" value="NTF2-like"/>
    <property type="match status" value="1"/>
</dbReference>
<dbReference type="AlphaFoldDB" id="A0A6I4IKH0"/>
<evidence type="ECO:0000313" key="1">
    <source>
        <dbReference type="EMBL" id="MVO08412.1"/>
    </source>
</evidence>
<protein>
    <submittedName>
        <fullName evidence="1">Nuclear transport factor 2 family protein</fullName>
    </submittedName>
</protein>
<dbReference type="RefSeq" id="WP_140996803.1">
    <property type="nucleotide sequence ID" value="NZ_VDCZ01000002.1"/>
</dbReference>
<organism evidence="1 2">
    <name type="scientific">Flavobacterium profundi</name>
    <dbReference type="NCBI Taxonomy" id="1774945"/>
    <lineage>
        <taxon>Bacteria</taxon>
        <taxon>Pseudomonadati</taxon>
        <taxon>Bacteroidota</taxon>
        <taxon>Flavobacteriia</taxon>
        <taxon>Flavobacteriales</taxon>
        <taxon>Flavobacteriaceae</taxon>
        <taxon>Flavobacterium</taxon>
    </lineage>
</organism>